<protein>
    <submittedName>
        <fullName evidence="2">Hint domain-containing protein</fullName>
    </submittedName>
</protein>
<accession>A0A6M0QN32</accession>
<dbReference type="InterPro" id="IPR036844">
    <property type="entry name" value="Hint_dom_sf"/>
</dbReference>
<name>A0A6M0QN32_9RHOB</name>
<dbReference type="Proteomes" id="UP000477782">
    <property type="component" value="Unassembled WGS sequence"/>
</dbReference>
<evidence type="ECO:0000313" key="2">
    <source>
        <dbReference type="EMBL" id="NEY88878.1"/>
    </source>
</evidence>
<dbReference type="SUPFAM" id="SSF51294">
    <property type="entry name" value="Hedgehog/intein (Hint) domain"/>
    <property type="match status" value="1"/>
</dbReference>
<evidence type="ECO:0000259" key="1">
    <source>
        <dbReference type="Pfam" id="PF13403"/>
    </source>
</evidence>
<dbReference type="EMBL" id="JAAIVJ010000001">
    <property type="protein sequence ID" value="NEY88878.1"/>
    <property type="molecule type" value="Genomic_DNA"/>
</dbReference>
<sequence>MTPDDCRPLPGPPLPGAILPGHACQVLAAEDIYVSHGANQGDGLMGPAEVCPGDIYCLEDDHLPQRLVVTRAQGAGQRVGAGSAVGQPGDAIRLEARYALMGEEGDRVELLLLALPDGGRFALPLSPMAAATEYTLLRVEEAPEDSGLSDLLCISFARGTMITLATGAQKPIEDLRPGDRVLTRDHGGQPIRWIGRATLKAVGPFAPVVITSGSLGNAGDLIVSQHHRMFLYQRERKAGLPTSELLVQAMHLVDGERVFLREGGFVDYLSLVFDRHEIIYAEGVPAESLMVNDATVNRLPAELSVDVKARFPGLSQVQHFGTEAGRQFLDEIGPETLFRTERRRR</sequence>
<dbReference type="Pfam" id="PF13403">
    <property type="entry name" value="Hint_2"/>
    <property type="match status" value="1"/>
</dbReference>
<feature type="domain" description="Hedgehog/Intein (Hint)" evidence="1">
    <location>
        <begin position="154"/>
        <end position="290"/>
    </location>
</feature>
<keyword evidence="3" id="KW-1185">Reference proteome</keyword>
<organism evidence="2 3">
    <name type="scientific">Tabrizicola oligotrophica</name>
    <dbReference type="NCBI Taxonomy" id="2710650"/>
    <lineage>
        <taxon>Bacteria</taxon>
        <taxon>Pseudomonadati</taxon>
        <taxon>Pseudomonadota</taxon>
        <taxon>Alphaproteobacteria</taxon>
        <taxon>Rhodobacterales</taxon>
        <taxon>Paracoccaceae</taxon>
        <taxon>Tabrizicola</taxon>
    </lineage>
</organism>
<dbReference type="AlphaFoldDB" id="A0A6M0QN32"/>
<reference evidence="2 3" key="1">
    <citation type="submission" date="2020-02" db="EMBL/GenBank/DDBJ databases">
        <authorList>
            <person name="Chen W.-M."/>
        </authorList>
    </citation>
    <scope>NUCLEOTIDE SEQUENCE [LARGE SCALE GENOMIC DNA]</scope>
    <source>
        <strain evidence="2 3">KMS-5</strain>
    </source>
</reference>
<dbReference type="CDD" id="cd00081">
    <property type="entry name" value="Hint"/>
    <property type="match status" value="1"/>
</dbReference>
<proteinExistence type="predicted"/>
<dbReference type="Gene3D" id="2.170.16.10">
    <property type="entry name" value="Hedgehog/Intein (Hint) domain"/>
    <property type="match status" value="1"/>
</dbReference>
<dbReference type="InterPro" id="IPR028992">
    <property type="entry name" value="Hedgehog/Intein_dom"/>
</dbReference>
<evidence type="ECO:0000313" key="3">
    <source>
        <dbReference type="Proteomes" id="UP000477782"/>
    </source>
</evidence>
<comment type="caution">
    <text evidence="2">The sequence shown here is derived from an EMBL/GenBank/DDBJ whole genome shotgun (WGS) entry which is preliminary data.</text>
</comment>
<gene>
    <name evidence="2" type="ORF">G4Z14_01075</name>
</gene>